<feature type="transmembrane region" description="Helical" evidence="6">
    <location>
        <begin position="339"/>
        <end position="362"/>
    </location>
</feature>
<dbReference type="PANTHER" id="PTHR33529">
    <property type="entry name" value="SLR0882 PROTEIN-RELATED"/>
    <property type="match status" value="1"/>
</dbReference>
<dbReference type="OrthoDB" id="9798468at2"/>
<feature type="transmembrane region" description="Helical" evidence="6">
    <location>
        <begin position="20"/>
        <end position="40"/>
    </location>
</feature>
<dbReference type="STRING" id="645517.A6F65_02495"/>
<evidence type="ECO:0000256" key="1">
    <source>
        <dbReference type="ARBA" id="ARBA00004651"/>
    </source>
</evidence>
<dbReference type="InterPro" id="IPR005495">
    <property type="entry name" value="LptG/LptF_permease"/>
</dbReference>
<dbReference type="KEGG" id="anh:A6F65_02495"/>
<dbReference type="RefSeq" id="WP_067789382.1">
    <property type="nucleotide sequence ID" value="NZ_CP016545.1"/>
</dbReference>
<evidence type="ECO:0000256" key="4">
    <source>
        <dbReference type="ARBA" id="ARBA00022989"/>
    </source>
</evidence>
<keyword evidence="2" id="KW-1003">Cell membrane</keyword>
<reference evidence="7 8" key="1">
    <citation type="submission" date="2016-07" db="EMBL/GenBank/DDBJ databases">
        <title>Complete genome sequence of Altererythrobacter namhicola JCM 16345T, containing esterase-encoding genes.</title>
        <authorList>
            <person name="Cheng H."/>
            <person name="Wu Y.-H."/>
            <person name="Jian S.-L."/>
            <person name="Huo Y.-Y."/>
            <person name="Wang C.-S."/>
            <person name="Xu X.-W."/>
        </authorList>
    </citation>
    <scope>NUCLEOTIDE SEQUENCE [LARGE SCALE GENOMIC DNA]</scope>
    <source>
        <strain evidence="7 8">JCM 16345</strain>
    </source>
</reference>
<feature type="transmembrane region" description="Helical" evidence="6">
    <location>
        <begin position="68"/>
        <end position="87"/>
    </location>
</feature>
<protein>
    <submittedName>
        <fullName evidence="7">Lipopolysaccharide export system permease protein LptG</fullName>
    </submittedName>
</protein>
<dbReference type="EMBL" id="CP016545">
    <property type="protein sequence ID" value="ANU08774.1"/>
    <property type="molecule type" value="Genomic_DNA"/>
</dbReference>
<evidence type="ECO:0000313" key="8">
    <source>
        <dbReference type="Proteomes" id="UP000092698"/>
    </source>
</evidence>
<dbReference type="GO" id="GO:0055085">
    <property type="term" value="P:transmembrane transport"/>
    <property type="evidence" value="ECO:0007669"/>
    <property type="project" value="InterPro"/>
</dbReference>
<dbReference type="PANTHER" id="PTHR33529:SF6">
    <property type="entry name" value="YJGP_YJGQ FAMILY PERMEASE"/>
    <property type="match status" value="1"/>
</dbReference>
<dbReference type="PATRIC" id="fig|645517.4.peg.2479"/>
<sequence length="366" mass="39811">MLFDFFPSRKLTWYLAKTFITRILAMLVMLVLVLLALDLLSKTGDILAYEGNGQAELLRYAGYRMPQLVARFMPYSVLLATIITLATLNQNSEVTAMKAAGLSAHQILAPLLLTALVVAGFSFVFNERVVTRVTSDLQTWQGVDYGPMPKESGTRTNVYLTDGQNVLMARTVSGSGAQTLMRDVTFYQRDEAGMIRQRMQADSASYAGNGWRLENPRSFDVARASERALEGDVVVAPELGLDEVALGKINPDAETLSELSASIAALKATGRRTAELEGKWWHKISGPLSAVLMPLLGAVAGFGLARSGQLFARAVIGMSLGFAYFVVDNAALAMGSFGGYPPLLAAWAPFFLFFLIGETVLIRTEE</sequence>
<proteinExistence type="predicted"/>
<dbReference type="InterPro" id="IPR030923">
    <property type="entry name" value="LptG"/>
</dbReference>
<feature type="transmembrane region" description="Helical" evidence="6">
    <location>
        <begin position="310"/>
        <end position="327"/>
    </location>
</feature>
<comment type="subcellular location">
    <subcellularLocation>
        <location evidence="1">Cell membrane</location>
        <topology evidence="1">Multi-pass membrane protein</topology>
    </subcellularLocation>
</comment>
<keyword evidence="3 6" id="KW-0812">Transmembrane</keyword>
<keyword evidence="8" id="KW-1185">Reference proteome</keyword>
<feature type="transmembrane region" description="Helical" evidence="6">
    <location>
        <begin position="107"/>
        <end position="125"/>
    </location>
</feature>
<keyword evidence="4 6" id="KW-1133">Transmembrane helix</keyword>
<dbReference type="GO" id="GO:0043190">
    <property type="term" value="C:ATP-binding cassette (ABC) transporter complex"/>
    <property type="evidence" value="ECO:0007669"/>
    <property type="project" value="InterPro"/>
</dbReference>
<organism evidence="7 8">
    <name type="scientific">Paraurantiacibacter namhicola</name>
    <dbReference type="NCBI Taxonomy" id="645517"/>
    <lineage>
        <taxon>Bacteria</taxon>
        <taxon>Pseudomonadati</taxon>
        <taxon>Pseudomonadota</taxon>
        <taxon>Alphaproteobacteria</taxon>
        <taxon>Sphingomonadales</taxon>
        <taxon>Erythrobacteraceae</taxon>
        <taxon>Paraurantiacibacter</taxon>
    </lineage>
</organism>
<dbReference type="GO" id="GO:0015920">
    <property type="term" value="P:lipopolysaccharide transport"/>
    <property type="evidence" value="ECO:0007669"/>
    <property type="project" value="TreeGrafter"/>
</dbReference>
<dbReference type="Proteomes" id="UP000092698">
    <property type="component" value="Chromosome"/>
</dbReference>
<evidence type="ECO:0000256" key="2">
    <source>
        <dbReference type="ARBA" id="ARBA00022475"/>
    </source>
</evidence>
<evidence type="ECO:0000256" key="6">
    <source>
        <dbReference type="SAM" id="Phobius"/>
    </source>
</evidence>
<dbReference type="AlphaFoldDB" id="A0A1C7DBF3"/>
<keyword evidence="5 6" id="KW-0472">Membrane</keyword>
<evidence type="ECO:0000256" key="3">
    <source>
        <dbReference type="ARBA" id="ARBA00022692"/>
    </source>
</evidence>
<dbReference type="Pfam" id="PF03739">
    <property type="entry name" value="LptF_LptG"/>
    <property type="match status" value="1"/>
</dbReference>
<accession>A0A1C7DBF3</accession>
<gene>
    <name evidence="7" type="primary">lptG</name>
    <name evidence="7" type="ORF">A6F65_02495</name>
</gene>
<dbReference type="NCBIfam" id="TIGR04408">
    <property type="entry name" value="LptG_lptG"/>
    <property type="match status" value="1"/>
</dbReference>
<name>A0A1C7DBF3_9SPHN</name>
<evidence type="ECO:0000256" key="5">
    <source>
        <dbReference type="ARBA" id="ARBA00023136"/>
    </source>
</evidence>
<evidence type="ECO:0000313" key="7">
    <source>
        <dbReference type="EMBL" id="ANU08774.1"/>
    </source>
</evidence>